<dbReference type="InterPro" id="IPR013154">
    <property type="entry name" value="ADH-like_N"/>
</dbReference>
<name>A0A8H6YUN3_9AGAR</name>
<evidence type="ECO:0000313" key="5">
    <source>
        <dbReference type="Proteomes" id="UP000620124"/>
    </source>
</evidence>
<dbReference type="Pfam" id="PF08240">
    <property type="entry name" value="ADH_N"/>
    <property type="match status" value="1"/>
</dbReference>
<comment type="caution">
    <text evidence="4">The sequence shown here is derived from an EMBL/GenBank/DDBJ whole genome shotgun (WGS) entry which is preliminary data.</text>
</comment>
<dbReference type="NCBIfam" id="TIGR02824">
    <property type="entry name" value="quinone_pig3"/>
    <property type="match status" value="1"/>
</dbReference>
<dbReference type="InterPro" id="IPR036291">
    <property type="entry name" value="NAD(P)-bd_dom_sf"/>
</dbReference>
<protein>
    <submittedName>
        <fullName evidence="4">Quinone oxidoreductase PIG3</fullName>
    </submittedName>
</protein>
<evidence type="ECO:0000256" key="2">
    <source>
        <dbReference type="ARBA" id="ARBA00023002"/>
    </source>
</evidence>
<keyword evidence="2" id="KW-0560">Oxidoreductase</keyword>
<dbReference type="PANTHER" id="PTHR48106:SF18">
    <property type="entry name" value="QUINONE OXIDOREDUCTASE PIG3"/>
    <property type="match status" value="1"/>
</dbReference>
<dbReference type="EMBL" id="JACAZI010000003">
    <property type="protein sequence ID" value="KAF7365567.1"/>
    <property type="molecule type" value="Genomic_DNA"/>
</dbReference>
<dbReference type="Pfam" id="PF00107">
    <property type="entry name" value="ADH_zinc_N"/>
    <property type="match status" value="1"/>
</dbReference>
<dbReference type="InterPro" id="IPR014189">
    <property type="entry name" value="Quinone_OxRdtase_PIG3"/>
</dbReference>
<sequence length="357" mass="38553">MCAFHDQSATPFTVLLSSGITIMRAVLIKNGAGPAEDMYIGEAETPVPRANEVLVKIKTFGLNRMDISQRNGNYPPPAGSSTILGVEFAGHIAAIGSDVSRWKVNDEVMGLAGGGAYAEYIVVLQTHVVQKPARLSWAEAASIPECFLTAFQGMVVYGEVKPNDDVLVHAGASGVGIAAIQLARFNGAKTVTATASTQDKLDWLLSLPNGATNAANYKTEDFSQVAKEVTQNKGVDIVIDFVGQTHFEKNLASLAVDGRMTMLALLSGPTVTSLNLAPILYKRLRIQGSTLRSRTPQYQADLIARFEKEVLQHITGEKGDGPIKTYIHKVYSWNDIQDAHREMESNSNSGKIIAEVY</sequence>
<dbReference type="PANTHER" id="PTHR48106">
    <property type="entry name" value="QUINONE OXIDOREDUCTASE PIG3-RELATED"/>
    <property type="match status" value="1"/>
</dbReference>
<dbReference type="Gene3D" id="3.40.50.720">
    <property type="entry name" value="NAD(P)-binding Rossmann-like Domain"/>
    <property type="match status" value="1"/>
</dbReference>
<dbReference type="InterPro" id="IPR011032">
    <property type="entry name" value="GroES-like_sf"/>
</dbReference>
<keyword evidence="1" id="KW-0521">NADP</keyword>
<dbReference type="SUPFAM" id="SSF51735">
    <property type="entry name" value="NAD(P)-binding Rossmann-fold domains"/>
    <property type="match status" value="1"/>
</dbReference>
<accession>A0A8H6YUN3</accession>
<dbReference type="InterPro" id="IPR013149">
    <property type="entry name" value="ADH-like_C"/>
</dbReference>
<dbReference type="InterPro" id="IPR020843">
    <property type="entry name" value="ER"/>
</dbReference>
<dbReference type="OrthoDB" id="203908at2759"/>
<evidence type="ECO:0000313" key="4">
    <source>
        <dbReference type="EMBL" id="KAF7365567.1"/>
    </source>
</evidence>
<dbReference type="GO" id="GO:0016651">
    <property type="term" value="F:oxidoreductase activity, acting on NAD(P)H"/>
    <property type="evidence" value="ECO:0007669"/>
    <property type="project" value="TreeGrafter"/>
</dbReference>
<evidence type="ECO:0000259" key="3">
    <source>
        <dbReference type="SMART" id="SM00829"/>
    </source>
</evidence>
<organism evidence="4 5">
    <name type="scientific">Mycena venus</name>
    <dbReference type="NCBI Taxonomy" id="2733690"/>
    <lineage>
        <taxon>Eukaryota</taxon>
        <taxon>Fungi</taxon>
        <taxon>Dikarya</taxon>
        <taxon>Basidiomycota</taxon>
        <taxon>Agaricomycotina</taxon>
        <taxon>Agaricomycetes</taxon>
        <taxon>Agaricomycetidae</taxon>
        <taxon>Agaricales</taxon>
        <taxon>Marasmiineae</taxon>
        <taxon>Mycenaceae</taxon>
        <taxon>Mycena</taxon>
    </lineage>
</organism>
<dbReference type="Gene3D" id="3.90.180.10">
    <property type="entry name" value="Medium-chain alcohol dehydrogenases, catalytic domain"/>
    <property type="match status" value="1"/>
</dbReference>
<dbReference type="SMART" id="SM00829">
    <property type="entry name" value="PKS_ER"/>
    <property type="match status" value="1"/>
</dbReference>
<evidence type="ECO:0000256" key="1">
    <source>
        <dbReference type="ARBA" id="ARBA00022857"/>
    </source>
</evidence>
<dbReference type="Proteomes" id="UP000620124">
    <property type="component" value="Unassembled WGS sequence"/>
</dbReference>
<dbReference type="CDD" id="cd05276">
    <property type="entry name" value="p53_inducible_oxidoreductase"/>
    <property type="match status" value="1"/>
</dbReference>
<dbReference type="AlphaFoldDB" id="A0A8H6YUN3"/>
<gene>
    <name evidence="4" type="ORF">MVEN_00430000</name>
</gene>
<dbReference type="GO" id="GO:0070402">
    <property type="term" value="F:NADPH binding"/>
    <property type="evidence" value="ECO:0007669"/>
    <property type="project" value="TreeGrafter"/>
</dbReference>
<dbReference type="SUPFAM" id="SSF50129">
    <property type="entry name" value="GroES-like"/>
    <property type="match status" value="1"/>
</dbReference>
<feature type="domain" description="Enoyl reductase (ER)" evidence="3">
    <location>
        <begin position="33"/>
        <end position="354"/>
    </location>
</feature>
<proteinExistence type="predicted"/>
<reference evidence="4" key="1">
    <citation type="submission" date="2020-05" db="EMBL/GenBank/DDBJ databases">
        <title>Mycena genomes resolve the evolution of fungal bioluminescence.</title>
        <authorList>
            <person name="Tsai I.J."/>
        </authorList>
    </citation>
    <scope>NUCLEOTIDE SEQUENCE</scope>
    <source>
        <strain evidence="4">CCC161011</strain>
    </source>
</reference>
<keyword evidence="5" id="KW-1185">Reference proteome</keyword>